<dbReference type="KEGG" id="ppsr:I6J18_18110"/>
<evidence type="ECO:0000313" key="2">
    <source>
        <dbReference type="Proteomes" id="UP000595254"/>
    </source>
</evidence>
<accession>A0A974NKP9</accession>
<sequence length="103" mass="11230">MNYKNLLLGAAAGFAAGYAAKQALEQNCGPSPEKVLASVKESVKKDGKIYGSWIVMKPENYQKNDLDYQVFKGGITRYTDGLLEQFDFAADASTGTIIDLTQK</sequence>
<proteinExistence type="predicted"/>
<dbReference type="EMBL" id="CP068053">
    <property type="protein sequence ID" value="QQS99496.1"/>
    <property type="molecule type" value="Genomic_DNA"/>
</dbReference>
<dbReference type="RefSeq" id="WP_040372439.1">
    <property type="nucleotide sequence ID" value="NZ_CP068053.1"/>
</dbReference>
<name>A0A974NKP9_PERPY</name>
<dbReference type="Proteomes" id="UP000595254">
    <property type="component" value="Chromosome"/>
</dbReference>
<evidence type="ECO:0000313" key="1">
    <source>
        <dbReference type="EMBL" id="QQS99496.1"/>
    </source>
</evidence>
<evidence type="ECO:0008006" key="3">
    <source>
        <dbReference type="Google" id="ProtNLM"/>
    </source>
</evidence>
<protein>
    <recommendedName>
        <fullName evidence="3">PepSY domain-containing protein</fullName>
    </recommendedName>
</protein>
<reference evidence="1 2" key="1">
    <citation type="submission" date="2021-01" db="EMBL/GenBank/DDBJ databases">
        <title>FDA dAtabase for Regulatory Grade micrObial Sequences (FDA-ARGOS): Supporting development and validation of Infectious Disease Dx tests.</title>
        <authorList>
            <person name="Nelson B."/>
            <person name="Plummer A."/>
            <person name="Tallon L."/>
            <person name="Sadzewicz L."/>
            <person name="Zhao X."/>
            <person name="Boylan J."/>
            <person name="Ott S."/>
            <person name="Bowen H."/>
            <person name="Vavikolanu K."/>
            <person name="Mehta A."/>
            <person name="Aluvathingal J."/>
            <person name="Nadendla S."/>
            <person name="Myers T."/>
            <person name="Yan Y."/>
            <person name="Sichtig H."/>
        </authorList>
    </citation>
    <scope>NUCLEOTIDE SEQUENCE [LARGE SCALE GENOMIC DNA]</scope>
    <source>
        <strain evidence="1 2">FDAARGOS_1161</strain>
    </source>
</reference>
<organism evidence="1 2">
    <name type="scientific">Peribacillus psychrosaccharolyticus</name>
    <name type="common">Bacillus psychrosaccharolyticus</name>
    <dbReference type="NCBI Taxonomy" id="1407"/>
    <lineage>
        <taxon>Bacteria</taxon>
        <taxon>Bacillati</taxon>
        <taxon>Bacillota</taxon>
        <taxon>Bacilli</taxon>
        <taxon>Bacillales</taxon>
        <taxon>Bacillaceae</taxon>
        <taxon>Peribacillus</taxon>
    </lineage>
</organism>
<dbReference type="AlphaFoldDB" id="A0A974NKP9"/>
<keyword evidence="2" id="KW-1185">Reference proteome</keyword>
<gene>
    <name evidence="1" type="ORF">I6J18_18110</name>
</gene>